<name>A0A6N9Z8Y5_9BIFI</name>
<organism evidence="2 3">
    <name type="scientific">Bifidobacterium aerophilum</name>
    <dbReference type="NCBI Taxonomy" id="1798155"/>
    <lineage>
        <taxon>Bacteria</taxon>
        <taxon>Bacillati</taxon>
        <taxon>Actinomycetota</taxon>
        <taxon>Actinomycetes</taxon>
        <taxon>Bifidobacteriales</taxon>
        <taxon>Bifidobacteriaceae</taxon>
        <taxon>Bifidobacterium</taxon>
    </lineage>
</organism>
<accession>A0A6N9Z8Y5</accession>
<evidence type="ECO:0000256" key="1">
    <source>
        <dbReference type="SAM" id="Phobius"/>
    </source>
</evidence>
<dbReference type="Proteomes" id="UP000469194">
    <property type="component" value="Unassembled WGS sequence"/>
</dbReference>
<sequence length="192" mass="21728">MGESKYADFVPIGAIDYGSSMSPVLYYQTKTHVFYSDKGSWGKTVGPSPASVSFCVVLACIVFRWLDGILGDSPYRHLPVIVCIVLACSAVASIGVTHRYWKRRSLVEYDVEHVSSDVIYSSTMRNAFIVLKFSVFFILLDIVLLLLYLYITSIALLICWSMMTFICMFFGYASRPIARFRLLYIWKSSIGN</sequence>
<feature type="transmembrane region" description="Helical" evidence="1">
    <location>
        <begin position="129"/>
        <end position="148"/>
    </location>
</feature>
<keyword evidence="1" id="KW-0812">Transmembrane</keyword>
<feature type="transmembrane region" description="Helical" evidence="1">
    <location>
        <begin position="78"/>
        <end position="96"/>
    </location>
</feature>
<evidence type="ECO:0000313" key="3">
    <source>
        <dbReference type="Proteomes" id="UP000469194"/>
    </source>
</evidence>
<dbReference type="EMBL" id="WHZW01000032">
    <property type="protein sequence ID" value="NEG90553.1"/>
    <property type="molecule type" value="Genomic_DNA"/>
</dbReference>
<keyword evidence="1" id="KW-0472">Membrane</keyword>
<dbReference type="InterPro" id="IPR005915">
    <property type="entry name" value="Tandem_5TM"/>
</dbReference>
<comment type="caution">
    <text evidence="2">The sequence shown here is derived from an EMBL/GenBank/DDBJ whole genome shotgun (WGS) entry which is preliminary data.</text>
</comment>
<gene>
    <name evidence="2" type="ORF">GFD25_11315</name>
</gene>
<dbReference type="Pfam" id="PF04276">
    <property type="entry name" value="DUF443"/>
    <property type="match status" value="1"/>
</dbReference>
<keyword evidence="1" id="KW-1133">Transmembrane helix</keyword>
<dbReference type="AlphaFoldDB" id="A0A6N9Z8Y5"/>
<reference evidence="2 3" key="1">
    <citation type="submission" date="2019-10" db="EMBL/GenBank/DDBJ databases">
        <title>Bifidobacterium from non-human primates.</title>
        <authorList>
            <person name="Modesto M."/>
        </authorList>
    </citation>
    <scope>NUCLEOTIDE SEQUENCE [LARGE SCALE GENOMIC DNA]</scope>
    <source>
        <strain evidence="2 3">TRE17</strain>
    </source>
</reference>
<dbReference type="RefSeq" id="WP_163232898.1">
    <property type="nucleotide sequence ID" value="NZ_WHZW01000032.1"/>
</dbReference>
<feature type="transmembrane region" description="Helical" evidence="1">
    <location>
        <begin position="154"/>
        <end position="173"/>
    </location>
</feature>
<evidence type="ECO:0000313" key="2">
    <source>
        <dbReference type="EMBL" id="NEG90553.1"/>
    </source>
</evidence>
<protein>
    <recommendedName>
        <fullName evidence="4">DUF443 family protein</fullName>
    </recommendedName>
</protein>
<keyword evidence="3" id="KW-1185">Reference proteome</keyword>
<evidence type="ECO:0008006" key="4">
    <source>
        <dbReference type="Google" id="ProtNLM"/>
    </source>
</evidence>
<feature type="transmembrane region" description="Helical" evidence="1">
    <location>
        <begin position="48"/>
        <end position="66"/>
    </location>
</feature>
<proteinExistence type="predicted"/>